<reference evidence="2 3" key="2">
    <citation type="submission" date="2008-10" db="EMBL/GenBank/DDBJ databases">
        <title>Draft genome sequence of Anaerococcus hydrogenalis (DSM 7454).</title>
        <authorList>
            <person name="Sudarsanam P."/>
            <person name="Ley R."/>
            <person name="Guruge J."/>
            <person name="Turnbaugh P.J."/>
            <person name="Mahowald M."/>
            <person name="Liep D."/>
            <person name="Gordon J."/>
        </authorList>
    </citation>
    <scope>NUCLEOTIDE SEQUENCE [LARGE SCALE GENOMIC DNA]</scope>
    <source>
        <strain evidence="2 3">DSM 7454</strain>
    </source>
</reference>
<evidence type="ECO:0000313" key="3">
    <source>
        <dbReference type="Proteomes" id="UP000005451"/>
    </source>
</evidence>
<name>B6WAV5_9FIRM</name>
<dbReference type="Proteomes" id="UP000005451">
    <property type="component" value="Unassembled WGS sequence"/>
</dbReference>
<reference evidence="2 3" key="1">
    <citation type="submission" date="2008-09" db="EMBL/GenBank/DDBJ databases">
        <authorList>
            <person name="Fulton L."/>
            <person name="Clifton S."/>
            <person name="Fulton B."/>
            <person name="Xu J."/>
            <person name="Minx P."/>
            <person name="Pepin K.H."/>
            <person name="Johnson M."/>
            <person name="Thiruvilangam P."/>
            <person name="Bhonagiri V."/>
            <person name="Nash W.E."/>
            <person name="Mardis E.R."/>
            <person name="Wilson R.K."/>
        </authorList>
    </citation>
    <scope>NUCLEOTIDE SEQUENCE [LARGE SCALE GENOMIC DNA]</scope>
    <source>
        <strain evidence="2 3">DSM 7454</strain>
    </source>
</reference>
<dbReference type="AlphaFoldDB" id="B6WAV5"/>
<dbReference type="Pfam" id="PF13167">
    <property type="entry name" value="GTP-bdg_N"/>
    <property type="match status" value="1"/>
</dbReference>
<organism evidence="2 3">
    <name type="scientific">Anaerococcus hydrogenalis DSM 7454</name>
    <dbReference type="NCBI Taxonomy" id="561177"/>
    <lineage>
        <taxon>Bacteria</taxon>
        <taxon>Bacillati</taxon>
        <taxon>Bacillota</taxon>
        <taxon>Tissierellia</taxon>
        <taxon>Tissierellales</taxon>
        <taxon>Peptoniphilaceae</taxon>
        <taxon>Anaerococcus</taxon>
    </lineage>
</organism>
<dbReference type="InterPro" id="IPR025121">
    <property type="entry name" value="GTPase_HflX_N"/>
</dbReference>
<dbReference type="InterPro" id="IPR042108">
    <property type="entry name" value="GTPase_HflX_N_sf"/>
</dbReference>
<dbReference type="eggNOG" id="COG2262">
    <property type="taxonomic scope" value="Bacteria"/>
</dbReference>
<sequence length="74" mass="8279">MFMQEVIQVNVFENKENPNKDFELESLINTAGGKSVAKISQVVSKVNPAYYIGSGKVSEIEDIAKKIKCKYSCF</sequence>
<dbReference type="EMBL" id="ABXA01000043">
    <property type="protein sequence ID" value="EEB35455.1"/>
    <property type="molecule type" value="Genomic_DNA"/>
</dbReference>
<dbReference type="Gene3D" id="3.40.50.11060">
    <property type="entry name" value="GTPase HflX, N-terminal domain"/>
    <property type="match status" value="1"/>
</dbReference>
<dbReference type="STRING" id="561177.ANHYDRO_01638"/>
<gene>
    <name evidence="2" type="ORF">ANHYDRO_01638</name>
</gene>
<accession>B6WAV5</accession>
<protein>
    <recommendedName>
        <fullName evidence="1">GTPase HflX N-terminal domain-containing protein</fullName>
    </recommendedName>
</protein>
<feature type="domain" description="GTPase HflX N-terminal" evidence="1">
    <location>
        <begin position="23"/>
        <end position="69"/>
    </location>
</feature>
<evidence type="ECO:0000259" key="1">
    <source>
        <dbReference type="Pfam" id="PF13167"/>
    </source>
</evidence>
<comment type="caution">
    <text evidence="2">The sequence shown here is derived from an EMBL/GenBank/DDBJ whole genome shotgun (WGS) entry which is preliminary data.</text>
</comment>
<proteinExistence type="predicted"/>
<evidence type="ECO:0000313" key="2">
    <source>
        <dbReference type="EMBL" id="EEB35455.1"/>
    </source>
</evidence>